<keyword evidence="4" id="KW-1185">Reference proteome</keyword>
<name>A0A0D1EL05_9RHOB</name>
<comment type="caution">
    <text evidence="3">The sequence shown here is derived from an EMBL/GenBank/DDBJ whole genome shotgun (WGS) entry which is preliminary data.</text>
</comment>
<protein>
    <recommendedName>
        <fullName evidence="5">Peptidoglycan binding domain protein</fullName>
    </recommendedName>
</protein>
<sequence>MLIRIFALLLILAAPSAMAQGFDGRDLPPADVRRVQAALAYSGDYTAFLDGDWGRGTQSALEEWSRRETGRAPNRRAVARLIQDFEAERVSGGWRQIWHEDARISHLLPEALLERRNTPGEIRYSSADGGLVVRFQQDPFLPEDVHDAFRDAISGSPYEARRSDRLITSGRLRQGVSAYVRSDREGVRWFTHVIIADDANAGRMRLIAASIARERQPSLAPPPGRDVSERIEPREQPSGPPQGPRRVTIEEALELVLRNAVRNRRDERPAARDDEARTGVATAFRVNTTDLVTSAAAVERCDRRIESHRGTALSVQFVDRDLGIAVVSQAGRGENWIPVAAQTSLRRGAEVRLAQRRAEQGVRLSRTALTEPASGTRTAFRRGDERRIAGTPLLDASGRVVAMALGGRSGDAVPASAFADRLIEARVPFYEGVVEIPGSEEGDTRLGWSLITIRCAGD</sequence>
<dbReference type="STRING" id="935700.jaqu_05570"/>
<feature type="chain" id="PRO_5002245519" description="Peptidoglycan binding domain protein" evidence="2">
    <location>
        <begin position="20"/>
        <end position="458"/>
    </location>
</feature>
<keyword evidence="2" id="KW-0732">Signal</keyword>
<proteinExistence type="predicted"/>
<evidence type="ECO:0000313" key="3">
    <source>
        <dbReference type="EMBL" id="KIT17666.1"/>
    </source>
</evidence>
<dbReference type="PATRIC" id="fig|935700.4.peg.589"/>
<feature type="region of interest" description="Disordered" evidence="1">
    <location>
        <begin position="214"/>
        <end position="247"/>
    </location>
</feature>
<dbReference type="OrthoDB" id="1522627at2"/>
<evidence type="ECO:0000256" key="1">
    <source>
        <dbReference type="SAM" id="MobiDB-lite"/>
    </source>
</evidence>
<feature type="compositionally biased region" description="Basic and acidic residues" evidence="1">
    <location>
        <begin position="226"/>
        <end position="235"/>
    </location>
</feature>
<evidence type="ECO:0000256" key="2">
    <source>
        <dbReference type="SAM" id="SignalP"/>
    </source>
</evidence>
<gene>
    <name evidence="3" type="ORF">jaqu_05570</name>
</gene>
<dbReference type="Proteomes" id="UP000032232">
    <property type="component" value="Unassembled WGS sequence"/>
</dbReference>
<dbReference type="EMBL" id="JYFE01000016">
    <property type="protein sequence ID" value="KIT17666.1"/>
    <property type="molecule type" value="Genomic_DNA"/>
</dbReference>
<accession>A0A0D1EL05</accession>
<dbReference type="AlphaFoldDB" id="A0A0D1EL05"/>
<feature type="signal peptide" evidence="2">
    <location>
        <begin position="1"/>
        <end position="19"/>
    </location>
</feature>
<organism evidence="3 4">
    <name type="scientific">Jannaschia aquimarina</name>
    <dbReference type="NCBI Taxonomy" id="935700"/>
    <lineage>
        <taxon>Bacteria</taxon>
        <taxon>Pseudomonadati</taxon>
        <taxon>Pseudomonadota</taxon>
        <taxon>Alphaproteobacteria</taxon>
        <taxon>Rhodobacterales</taxon>
        <taxon>Roseobacteraceae</taxon>
        <taxon>Jannaschia</taxon>
    </lineage>
</organism>
<dbReference type="RefSeq" id="WP_043917414.1">
    <property type="nucleotide sequence ID" value="NZ_FZPF01000002.1"/>
</dbReference>
<evidence type="ECO:0000313" key="4">
    <source>
        <dbReference type="Proteomes" id="UP000032232"/>
    </source>
</evidence>
<evidence type="ECO:0008006" key="5">
    <source>
        <dbReference type="Google" id="ProtNLM"/>
    </source>
</evidence>
<reference evidence="3 4" key="1">
    <citation type="submission" date="2015-02" db="EMBL/GenBank/DDBJ databases">
        <title>Genome Sequence of Jannaschia aquimarina DSM28248, a member of the Roseobacter clade.</title>
        <authorList>
            <person name="Voget S."/>
            <person name="Daniel R."/>
        </authorList>
    </citation>
    <scope>NUCLEOTIDE SEQUENCE [LARGE SCALE GENOMIC DNA]</scope>
    <source>
        <strain evidence="3 4">GSW-M26</strain>
    </source>
</reference>